<keyword evidence="1" id="KW-1133">Transmembrane helix</keyword>
<dbReference type="AlphaFoldDB" id="A0A316TT21"/>
<evidence type="ECO:0000313" key="3">
    <source>
        <dbReference type="Proteomes" id="UP000245533"/>
    </source>
</evidence>
<comment type="caution">
    <text evidence="2">The sequence shown here is derived from an EMBL/GenBank/DDBJ whole genome shotgun (WGS) entry which is preliminary data.</text>
</comment>
<dbReference type="Proteomes" id="UP000245533">
    <property type="component" value="Unassembled WGS sequence"/>
</dbReference>
<dbReference type="EMBL" id="QGGB01000007">
    <property type="protein sequence ID" value="PWN06115.1"/>
    <property type="molecule type" value="Genomic_DNA"/>
</dbReference>
<keyword evidence="1" id="KW-0812">Transmembrane</keyword>
<protein>
    <submittedName>
        <fullName evidence="2">Uncharacterized protein</fullName>
    </submittedName>
</protein>
<keyword evidence="1" id="KW-0472">Membrane</keyword>
<keyword evidence="3" id="KW-1185">Reference proteome</keyword>
<feature type="transmembrane region" description="Helical" evidence="1">
    <location>
        <begin position="86"/>
        <end position="104"/>
    </location>
</feature>
<name>A0A316TT21_9BACT</name>
<gene>
    <name evidence="2" type="ORF">DDZ15_09695</name>
</gene>
<dbReference type="RefSeq" id="WP_109646908.1">
    <property type="nucleotide sequence ID" value="NZ_QGGB01000007.1"/>
</dbReference>
<sequence length="109" mass="11608">MINETSGYDSFDLLNTQAATASGGQSAVRQPSRFSNALNSINQFLQTATHTFVTVDGVINKDKQSSVQQPLYPGQHVSRAPQNGSFMKYLAIAGVAVGGGIIVMKGFKK</sequence>
<accession>A0A316TT21</accession>
<evidence type="ECO:0000313" key="2">
    <source>
        <dbReference type="EMBL" id="PWN06115.1"/>
    </source>
</evidence>
<reference evidence="2 3" key="1">
    <citation type="submission" date="2018-05" db="EMBL/GenBank/DDBJ databases">
        <title>Rhodohalobacter halophilus gen. nov., sp. nov., a moderately halophilic member of the family Balneolaceae.</title>
        <authorList>
            <person name="Liu Z.-W."/>
        </authorList>
    </citation>
    <scope>NUCLEOTIDE SEQUENCE [LARGE SCALE GENOMIC DNA]</scope>
    <source>
        <strain evidence="2 3">8A47</strain>
    </source>
</reference>
<proteinExistence type="predicted"/>
<organism evidence="2 3">
    <name type="scientific">Rhodohalobacter mucosus</name>
    <dbReference type="NCBI Taxonomy" id="2079485"/>
    <lineage>
        <taxon>Bacteria</taxon>
        <taxon>Pseudomonadati</taxon>
        <taxon>Balneolota</taxon>
        <taxon>Balneolia</taxon>
        <taxon>Balneolales</taxon>
        <taxon>Balneolaceae</taxon>
        <taxon>Rhodohalobacter</taxon>
    </lineage>
</organism>
<evidence type="ECO:0000256" key="1">
    <source>
        <dbReference type="SAM" id="Phobius"/>
    </source>
</evidence>
<dbReference type="OrthoDB" id="1529219at2"/>